<reference evidence="2" key="1">
    <citation type="journal article" date="2019" name="Int. J. Syst. Evol. Microbiol.">
        <title>The Global Catalogue of Microorganisms (GCM) 10K type strain sequencing project: providing services to taxonomists for standard genome sequencing and annotation.</title>
        <authorList>
            <consortium name="The Broad Institute Genomics Platform"/>
            <consortium name="The Broad Institute Genome Sequencing Center for Infectious Disease"/>
            <person name="Wu L."/>
            <person name="Ma J."/>
        </authorList>
    </citation>
    <scope>NUCLEOTIDE SEQUENCE [LARGE SCALE GENOMIC DNA]</scope>
    <source>
        <strain evidence="2">CGMCC 1.9106</strain>
    </source>
</reference>
<dbReference type="EMBL" id="JBHTAC010000015">
    <property type="protein sequence ID" value="MFC7244212.1"/>
    <property type="molecule type" value="Genomic_DNA"/>
</dbReference>
<organism evidence="1 2">
    <name type="scientific">Catellatospora aurea</name>
    <dbReference type="NCBI Taxonomy" id="1337874"/>
    <lineage>
        <taxon>Bacteria</taxon>
        <taxon>Bacillati</taxon>
        <taxon>Actinomycetota</taxon>
        <taxon>Actinomycetes</taxon>
        <taxon>Micromonosporales</taxon>
        <taxon>Micromonosporaceae</taxon>
        <taxon>Catellatospora</taxon>
    </lineage>
</organism>
<keyword evidence="2" id="KW-1185">Reference proteome</keyword>
<proteinExistence type="predicted"/>
<name>A0ABW2GWF3_9ACTN</name>
<dbReference type="RefSeq" id="WP_376807270.1">
    <property type="nucleotide sequence ID" value="NZ_JBHTAC010000015.1"/>
</dbReference>
<dbReference type="Proteomes" id="UP001596392">
    <property type="component" value="Unassembled WGS sequence"/>
</dbReference>
<evidence type="ECO:0000313" key="2">
    <source>
        <dbReference type="Proteomes" id="UP001596392"/>
    </source>
</evidence>
<protein>
    <submittedName>
        <fullName evidence="1">Uncharacterized protein</fullName>
    </submittedName>
</protein>
<accession>A0ABW2GWF3</accession>
<comment type="caution">
    <text evidence="1">The sequence shown here is derived from an EMBL/GenBank/DDBJ whole genome shotgun (WGS) entry which is preliminary data.</text>
</comment>
<gene>
    <name evidence="1" type="ORF">ACFQO7_17195</name>
</gene>
<sequence>MLDLVAGLIGGLIGLGWGERRELRRAEARRAALAAGRPVRVPCGIRDTGAGQTQWRHGDLLITADGRWWTPPGMNTRRIALGPAGLTVHGNRPVSVREGWDVNPSCRILAVRVGERSLELAIPEADLAALGDVLPTT</sequence>
<evidence type="ECO:0000313" key="1">
    <source>
        <dbReference type="EMBL" id="MFC7244212.1"/>
    </source>
</evidence>